<name>A0AA48HFF9_9ALTE</name>
<organism evidence="2 3">
    <name type="scientific">Planctobacterium marinum</name>
    <dbReference type="NCBI Taxonomy" id="1631968"/>
    <lineage>
        <taxon>Bacteria</taxon>
        <taxon>Pseudomonadati</taxon>
        <taxon>Pseudomonadota</taxon>
        <taxon>Gammaproteobacteria</taxon>
        <taxon>Alteromonadales</taxon>
        <taxon>Alteromonadaceae</taxon>
        <taxon>Planctobacterium</taxon>
    </lineage>
</organism>
<dbReference type="KEGG" id="pmaw:MACH26_14990"/>
<evidence type="ECO:0000313" key="3">
    <source>
        <dbReference type="Proteomes" id="UP001333710"/>
    </source>
</evidence>
<keyword evidence="1" id="KW-0175">Coiled coil</keyword>
<dbReference type="InterPro" id="IPR007139">
    <property type="entry name" value="DUF349"/>
</dbReference>
<dbReference type="EMBL" id="AP027272">
    <property type="protein sequence ID" value="BDX05978.1"/>
    <property type="molecule type" value="Genomic_DNA"/>
</dbReference>
<feature type="coiled-coil region" evidence="1">
    <location>
        <begin position="215"/>
        <end position="282"/>
    </location>
</feature>
<evidence type="ECO:0000313" key="2">
    <source>
        <dbReference type="EMBL" id="BDX05978.1"/>
    </source>
</evidence>
<dbReference type="RefSeq" id="WP_338291999.1">
    <property type="nucleotide sequence ID" value="NZ_AP027272.1"/>
</dbReference>
<reference evidence="2" key="1">
    <citation type="submission" date="2023-01" db="EMBL/GenBank/DDBJ databases">
        <title>Complete genome sequence of Planctobacterium marinum strain Dej080120_11.</title>
        <authorList>
            <person name="Ueki S."/>
            <person name="Maruyama F."/>
        </authorList>
    </citation>
    <scope>NUCLEOTIDE SEQUENCE</scope>
    <source>
        <strain evidence="2">Dej080120_11</strain>
    </source>
</reference>
<protein>
    <recommendedName>
        <fullName evidence="4">DUF349 domain-containing protein</fullName>
    </recommendedName>
</protein>
<accession>A0AA48HFF9</accession>
<dbReference type="Pfam" id="PF03993">
    <property type="entry name" value="DUF349"/>
    <property type="match status" value="2"/>
</dbReference>
<gene>
    <name evidence="2" type="ORF">MACH26_14990</name>
</gene>
<sequence>MIFSKLFQPKYKHKDPLIRIQAIDTLSAEESQHKSVLHELAFNDSDSRVSVAALNKLNNFDLWWKMVEIAKDERIAKHARKKVEEALLGTNDVAISQQARTAFIKECKNNSLLEVLLQKQAIDESDTALYLAVIKRLNKPQLTLRTMLNTANKALQQSLFEDVKDESELLRIAKKSKDEALTQQAQQRIEAIQTEREKPKQLEKDTTLVLSKLLALTEEQEYEKFAQTRDELQQKFAVLKGDFELLNPELAESFIHKYTDIEQKLENKAQRLQGEWDEEQALARTSAALKEATERCEQVLSVVEQALGGHAAEITLGELESFNEKISLAEQDLDKMLAANLSDAERRGIEKLINQLLSSRTSLDALPALQQALMQAEELLTQFQNLKTPDDISQIDAAQAHLDETASRWKDLSSGYRSIWPKALQNRWQESSTQWRKAIKELRNTLHDKVSRIRGRLNGISRTIEQGRFKQALRHYEQVKAEFLLLPENQQAKMSRQFEKVKEQIENLKDWQAYVATPKKPELLKEIEQLVLNPIEPEDQAERVKALRKEWNSLGVVDTETDKLLNKAFDLACEEAFKPCREFYAVQEQERLQNLNAKKALLQALAEVPKENVPELSKTLRQFQADWKNIGAVDYKELDSLNQEYKQTVEPIKQRVNQFYQDNAEVKQGLLQKAEALLHIEDWKEATNSAKKLQEQWKKIEFAGQRLENKLWVDFRSINDKIFAKRETAINAENNAATQRIADLHKQLKTTAGAVLDSAKKSEITEFIELQLSPALQELQALPRKLNADAFQYAQQLKAKLEEKLLYLGDSQRHEQYQAVFDVMQQWQGSNAPDAAAELPNYWRQAFHTANVTEHDLGQFDRHQLTLLLELLLDKSSPSDDAELRKQMQLQLMTLKLQDGVNLDPDEILRSWITLGNLSESDEALLARIKVLFLN</sequence>
<keyword evidence="3" id="KW-1185">Reference proteome</keyword>
<dbReference type="AlphaFoldDB" id="A0AA48HFF9"/>
<dbReference type="Proteomes" id="UP001333710">
    <property type="component" value="Chromosome"/>
</dbReference>
<proteinExistence type="predicted"/>
<evidence type="ECO:0000256" key="1">
    <source>
        <dbReference type="SAM" id="Coils"/>
    </source>
</evidence>
<evidence type="ECO:0008006" key="4">
    <source>
        <dbReference type="Google" id="ProtNLM"/>
    </source>
</evidence>